<sequence>MERYYWDYAPGNGFAISTESSIQEVLNQAYKQFTAPGYTVYISKDRLYGGTTFVVLFETAPNEKSKQQYYVKLANLQQYESFMRQWAVLLPTIYLQLQPLIDKSVSEGHAFRAYGPLTLRACGAPVRGRFASHGHRFQTHSCTRDADGGRITLTYLYLYAIVCSILHYICHEFINKSSSFSFFQTPVYILLM</sequence>
<evidence type="ECO:0000313" key="1">
    <source>
        <dbReference type="EMBL" id="GHO87705.1"/>
    </source>
</evidence>
<keyword evidence="2" id="KW-1185">Reference proteome</keyword>
<dbReference type="RefSeq" id="WP_201365231.1">
    <property type="nucleotide sequence ID" value="NZ_BNJJ01000018.1"/>
</dbReference>
<organism evidence="1 2">
    <name type="scientific">Dictyobacter formicarum</name>
    <dbReference type="NCBI Taxonomy" id="2778368"/>
    <lineage>
        <taxon>Bacteria</taxon>
        <taxon>Bacillati</taxon>
        <taxon>Chloroflexota</taxon>
        <taxon>Ktedonobacteria</taxon>
        <taxon>Ktedonobacterales</taxon>
        <taxon>Dictyobacteraceae</taxon>
        <taxon>Dictyobacter</taxon>
    </lineage>
</organism>
<accession>A0ABQ3VPH0</accession>
<dbReference type="EMBL" id="BNJJ01000018">
    <property type="protein sequence ID" value="GHO87705.1"/>
    <property type="molecule type" value="Genomic_DNA"/>
</dbReference>
<protein>
    <submittedName>
        <fullName evidence="1">Uncharacterized protein</fullName>
    </submittedName>
</protein>
<name>A0ABQ3VPH0_9CHLR</name>
<comment type="caution">
    <text evidence="1">The sequence shown here is derived from an EMBL/GenBank/DDBJ whole genome shotgun (WGS) entry which is preliminary data.</text>
</comment>
<proteinExistence type="predicted"/>
<reference evidence="1 2" key="1">
    <citation type="journal article" date="2021" name="Int. J. Syst. Evol. Microbiol.">
        <title>Reticulibacter mediterranei gen. nov., sp. nov., within the new family Reticulibacteraceae fam. nov., and Ktedonospora formicarum gen. nov., sp. nov., Ktedonobacter robiniae sp. nov., Dictyobacter formicarum sp. nov. and Dictyobacter arantiisoli sp. nov., belonging to the class Ktedonobacteria.</title>
        <authorList>
            <person name="Yabe S."/>
            <person name="Zheng Y."/>
            <person name="Wang C.M."/>
            <person name="Sakai Y."/>
            <person name="Abe K."/>
            <person name="Yokota A."/>
            <person name="Donadio S."/>
            <person name="Cavaletti L."/>
            <person name="Monciardini P."/>
        </authorList>
    </citation>
    <scope>NUCLEOTIDE SEQUENCE [LARGE SCALE GENOMIC DNA]</scope>
    <source>
        <strain evidence="1 2">SOSP1-9</strain>
    </source>
</reference>
<gene>
    <name evidence="1" type="ORF">KSZ_57110</name>
</gene>
<dbReference type="Proteomes" id="UP000635565">
    <property type="component" value="Unassembled WGS sequence"/>
</dbReference>
<evidence type="ECO:0000313" key="2">
    <source>
        <dbReference type="Proteomes" id="UP000635565"/>
    </source>
</evidence>